<dbReference type="Pfam" id="PF23441">
    <property type="entry name" value="SDR"/>
    <property type="match status" value="1"/>
</dbReference>
<evidence type="ECO:0000256" key="2">
    <source>
        <dbReference type="ARBA" id="ARBA00022857"/>
    </source>
</evidence>
<evidence type="ECO:0000313" key="4">
    <source>
        <dbReference type="EMBL" id="KAF2756726.1"/>
    </source>
</evidence>
<dbReference type="PANTHER" id="PTHR43477">
    <property type="entry name" value="DIHYDROANTICAPSIN 7-DEHYDROGENASE"/>
    <property type="match status" value="1"/>
</dbReference>
<dbReference type="PRINTS" id="PR00081">
    <property type="entry name" value="GDHRDH"/>
</dbReference>
<evidence type="ECO:0000256" key="3">
    <source>
        <dbReference type="ARBA" id="ARBA00023002"/>
    </source>
</evidence>
<dbReference type="GeneID" id="54485372"/>
<dbReference type="PANTHER" id="PTHR43477:SF1">
    <property type="entry name" value="DIHYDROANTICAPSIN 7-DEHYDROGENASE"/>
    <property type="match status" value="1"/>
</dbReference>
<dbReference type="InterPro" id="IPR036291">
    <property type="entry name" value="NAD(P)-bd_dom_sf"/>
</dbReference>
<dbReference type="OrthoDB" id="294295at2759"/>
<dbReference type="Gene3D" id="3.40.50.720">
    <property type="entry name" value="NAD(P)-binding Rossmann-like Domain"/>
    <property type="match status" value="1"/>
</dbReference>
<dbReference type="SUPFAM" id="SSF51735">
    <property type="entry name" value="NAD(P)-binding Rossmann-fold domains"/>
    <property type="match status" value="1"/>
</dbReference>
<protein>
    <submittedName>
        <fullName evidence="4">NAD(P)-binding protein</fullName>
    </submittedName>
</protein>
<evidence type="ECO:0000313" key="5">
    <source>
        <dbReference type="Proteomes" id="UP000799437"/>
    </source>
</evidence>
<accession>A0A6A6W433</accession>
<comment type="similarity">
    <text evidence="1">Belongs to the short-chain dehydrogenases/reductases (SDR) family.</text>
</comment>
<organism evidence="4 5">
    <name type="scientific">Pseudovirgaria hyperparasitica</name>
    <dbReference type="NCBI Taxonomy" id="470096"/>
    <lineage>
        <taxon>Eukaryota</taxon>
        <taxon>Fungi</taxon>
        <taxon>Dikarya</taxon>
        <taxon>Ascomycota</taxon>
        <taxon>Pezizomycotina</taxon>
        <taxon>Dothideomycetes</taxon>
        <taxon>Dothideomycetes incertae sedis</taxon>
        <taxon>Acrospermales</taxon>
        <taxon>Acrospermaceae</taxon>
        <taxon>Pseudovirgaria</taxon>
    </lineage>
</organism>
<dbReference type="InterPro" id="IPR051122">
    <property type="entry name" value="SDR_DHRS6-like"/>
</dbReference>
<proteinExistence type="inferred from homology"/>
<dbReference type="InterPro" id="IPR057571">
    <property type="entry name" value="SDR_PhqE-like"/>
</dbReference>
<keyword evidence="5" id="KW-1185">Reference proteome</keyword>
<gene>
    <name evidence="4" type="ORF">EJ05DRAFT_477815</name>
</gene>
<dbReference type="AlphaFoldDB" id="A0A6A6W433"/>
<sequence length="268" mass="28656">MSLQPLKYLNKLAGKHVLVFGATSGIGFCIAEAAVEHGAKVVISGSNQDRINKTIERIKKSYPNTQSGQITGHVVDLSDTANLESNLNKLFASVSTDSKINHIAFTTGDALRVPPLSDTTPEDFQASGNVRTLAPLMLAKVLPKYMDLSPGNSFTLTGGTNSDRPMPGATLMALRGASNEGLMRALAVDLAPMRVNLVSPGAIQTELWSSFKSSEAEEGFVKKMTTETLLKEVGKPEDTAEAYIYAMKDRFVTGVVLHTNGGRLLANS</sequence>
<reference evidence="4" key="1">
    <citation type="journal article" date="2020" name="Stud. Mycol.">
        <title>101 Dothideomycetes genomes: a test case for predicting lifestyles and emergence of pathogens.</title>
        <authorList>
            <person name="Haridas S."/>
            <person name="Albert R."/>
            <person name="Binder M."/>
            <person name="Bloem J."/>
            <person name="Labutti K."/>
            <person name="Salamov A."/>
            <person name="Andreopoulos B."/>
            <person name="Baker S."/>
            <person name="Barry K."/>
            <person name="Bills G."/>
            <person name="Bluhm B."/>
            <person name="Cannon C."/>
            <person name="Castanera R."/>
            <person name="Culley D."/>
            <person name="Daum C."/>
            <person name="Ezra D."/>
            <person name="Gonzalez J."/>
            <person name="Henrissat B."/>
            <person name="Kuo A."/>
            <person name="Liang C."/>
            <person name="Lipzen A."/>
            <person name="Lutzoni F."/>
            <person name="Magnuson J."/>
            <person name="Mondo S."/>
            <person name="Nolan M."/>
            <person name="Ohm R."/>
            <person name="Pangilinan J."/>
            <person name="Park H.-J."/>
            <person name="Ramirez L."/>
            <person name="Alfaro M."/>
            <person name="Sun H."/>
            <person name="Tritt A."/>
            <person name="Yoshinaga Y."/>
            <person name="Zwiers L.-H."/>
            <person name="Turgeon B."/>
            <person name="Goodwin S."/>
            <person name="Spatafora J."/>
            <person name="Crous P."/>
            <person name="Grigoriev I."/>
        </authorList>
    </citation>
    <scope>NUCLEOTIDE SEQUENCE</scope>
    <source>
        <strain evidence="4">CBS 121739</strain>
    </source>
</reference>
<dbReference type="GO" id="GO:0016491">
    <property type="term" value="F:oxidoreductase activity"/>
    <property type="evidence" value="ECO:0007669"/>
    <property type="project" value="UniProtKB-KW"/>
</dbReference>
<dbReference type="RefSeq" id="XP_033599177.1">
    <property type="nucleotide sequence ID" value="XM_033744318.1"/>
</dbReference>
<evidence type="ECO:0000256" key="1">
    <source>
        <dbReference type="ARBA" id="ARBA00006484"/>
    </source>
</evidence>
<keyword evidence="2" id="KW-0521">NADP</keyword>
<dbReference type="EMBL" id="ML996575">
    <property type="protein sequence ID" value="KAF2756726.1"/>
    <property type="molecule type" value="Genomic_DNA"/>
</dbReference>
<dbReference type="InterPro" id="IPR002347">
    <property type="entry name" value="SDR_fam"/>
</dbReference>
<name>A0A6A6W433_9PEZI</name>
<keyword evidence="3" id="KW-0560">Oxidoreductase</keyword>
<dbReference type="Proteomes" id="UP000799437">
    <property type="component" value="Unassembled WGS sequence"/>
</dbReference>